<organism evidence="1 2">
    <name type="scientific">Paraburkholderia xenovorans (strain LB400)</name>
    <dbReference type="NCBI Taxonomy" id="266265"/>
    <lineage>
        <taxon>Bacteria</taxon>
        <taxon>Pseudomonadati</taxon>
        <taxon>Pseudomonadota</taxon>
        <taxon>Betaproteobacteria</taxon>
        <taxon>Burkholderiales</taxon>
        <taxon>Burkholderiaceae</taxon>
        <taxon>Paraburkholderia</taxon>
    </lineage>
</organism>
<name>Q13G99_PARXL</name>
<dbReference type="AlphaFoldDB" id="Q13G99"/>
<accession>Q13G99</accession>
<dbReference type="KEGG" id="bxb:DR64_7433"/>
<evidence type="ECO:0000313" key="2">
    <source>
        <dbReference type="Proteomes" id="UP000001817"/>
    </source>
</evidence>
<protein>
    <submittedName>
        <fullName evidence="1">Uncharacterized protein</fullName>
    </submittedName>
</protein>
<reference evidence="1 2" key="1">
    <citation type="journal article" date="2006" name="Proc. Natl. Acad. Sci. U.S.A.">
        <title>Burkholderia xenovorans LB400 harbors a multi-replicon, 9.73-Mbp genome shaped for versatility.</title>
        <authorList>
            <person name="Chain P.S."/>
            <person name="Denef V.J."/>
            <person name="Konstantinidis K.T."/>
            <person name="Vergez L.M."/>
            <person name="Agullo L."/>
            <person name="Reyes V.L."/>
            <person name="Hauser L."/>
            <person name="Cordova M."/>
            <person name="Gomez L."/>
            <person name="Gonzalez M."/>
            <person name="Land M."/>
            <person name="Lao V."/>
            <person name="Larimer F."/>
            <person name="LiPuma J.J."/>
            <person name="Mahenthiralingam E."/>
            <person name="Malfatti S.A."/>
            <person name="Marx C.J."/>
            <person name="Parnell J.J."/>
            <person name="Ramette A."/>
            <person name="Richardson P."/>
            <person name="Seeger M."/>
            <person name="Smith D."/>
            <person name="Spilker T."/>
            <person name="Sul W.J."/>
            <person name="Tsoi T.V."/>
            <person name="Ulrich L.E."/>
            <person name="Zhulin I.B."/>
            <person name="Tiedje J.M."/>
        </authorList>
    </citation>
    <scope>NUCLEOTIDE SEQUENCE [LARGE SCALE GENOMIC DNA]</scope>
    <source>
        <strain evidence="1 2">LB400</strain>
    </source>
</reference>
<dbReference type="KEGG" id="bxe:Bxe_C1019"/>
<proteinExistence type="predicted"/>
<gene>
    <name evidence="1" type="ORF">Bxe_C1019</name>
</gene>
<dbReference type="Proteomes" id="UP000001817">
    <property type="component" value="Chromosome 3"/>
</dbReference>
<dbReference type="PATRIC" id="fig|266265.5.peg.8780"/>
<dbReference type="EMBL" id="CP000272">
    <property type="protein sequence ID" value="ABE36890.1"/>
    <property type="molecule type" value="Genomic_DNA"/>
</dbReference>
<keyword evidence="2" id="KW-1185">Reference proteome</keyword>
<evidence type="ECO:0000313" key="1">
    <source>
        <dbReference type="EMBL" id="ABE36890.1"/>
    </source>
</evidence>
<sequence length="81" mass="8876">MVAYARTAQRWHDTRRPEGGDIFAPFIEPQLIPFQASSGNLRAADLAISPPYEVKGFMSDVALDQPGDHDVQSAISSCNSR</sequence>
<dbReference type="STRING" id="266265.Bxe_C1019"/>